<dbReference type="InterPro" id="IPR043137">
    <property type="entry name" value="GGT_ssub_C"/>
</dbReference>
<gene>
    <name evidence="1" type="primary">hpxW</name>
    <name evidence="1" type="ORF">BHAOGJBA_0104</name>
</gene>
<dbReference type="SUPFAM" id="SSF56235">
    <property type="entry name" value="N-terminal nucleophile aminohydrolases (Ntn hydrolases)"/>
    <property type="match status" value="1"/>
</dbReference>
<comment type="caution">
    <text evidence="1">The sequence shown here is derived from an EMBL/GenBank/DDBJ whole genome shotgun (WGS) entry which is preliminary data.</text>
</comment>
<dbReference type="Proteomes" id="UP001055247">
    <property type="component" value="Unassembled WGS sequence"/>
</dbReference>
<dbReference type="InterPro" id="IPR043138">
    <property type="entry name" value="GGT_lsub"/>
</dbReference>
<dbReference type="InterPro" id="IPR052896">
    <property type="entry name" value="GGT-like_enzyme"/>
</dbReference>
<accession>A0AAV4ZFF4</accession>
<dbReference type="PRINTS" id="PR01210">
    <property type="entry name" value="GGTRANSPTASE"/>
</dbReference>
<dbReference type="Gene3D" id="1.10.246.130">
    <property type="match status" value="1"/>
</dbReference>
<dbReference type="PANTHER" id="PTHR43881">
    <property type="entry name" value="GAMMA-GLUTAMYLTRANSPEPTIDASE (AFU_ORTHOLOGUE AFUA_4G13580)"/>
    <property type="match status" value="1"/>
</dbReference>
<reference evidence="1" key="1">
    <citation type="journal article" date="2016" name="Front. Microbiol.">
        <title>Genome Sequence of the Piezophilic, Mesophilic Sulfate-Reducing Bacterium Desulfovibrio indicus J2T.</title>
        <authorList>
            <person name="Cao J."/>
            <person name="Maignien L."/>
            <person name="Shao Z."/>
            <person name="Alain K."/>
            <person name="Jebbar M."/>
        </authorList>
    </citation>
    <scope>NUCLEOTIDE SEQUENCE</scope>
    <source>
        <strain evidence="1">DSM 16372</strain>
    </source>
</reference>
<name>A0AAV4ZFF4_9HYPH</name>
<evidence type="ECO:0000313" key="2">
    <source>
        <dbReference type="Proteomes" id="UP001055247"/>
    </source>
</evidence>
<dbReference type="Pfam" id="PF01019">
    <property type="entry name" value="G_glu_transpept"/>
    <property type="match status" value="1"/>
</dbReference>
<dbReference type="PANTHER" id="PTHR43881:SF5">
    <property type="entry name" value="GAMMA-GLUTAMYLTRANSPEPTIDASE"/>
    <property type="match status" value="1"/>
</dbReference>
<dbReference type="Gene3D" id="3.60.20.40">
    <property type="match status" value="1"/>
</dbReference>
<proteinExistence type="predicted"/>
<sequence>MPETPVFAHGAVAAPHDLAARAGLSVLAQGGNAVEAMVAMAASIAVVYPHRNGLGGDGVWLLRERGGRVRGFEACGPAGRLATIERYRRAGHEAIPARGPDAMVTLAGAVGGWRLALDFARALGGRLPLGTLLADAIAQARDGLPVSPSEARCLPRDLDTLHDAPNFSATFLKDGKPYGAGEVRALPRLAATLEQLAHAGLQDFYRGDVGREIAADLARLGAPVTRADLEGFAAVERAPLALRRRDATLYNVPPPAQGLAALMILGILDRLDIRGAQGPAHHHGLIEATKRAFAVRDRVVTDVAHLRHDPAAFLTPERLAQEAARIDMRRAASVPLPASGEGDTVWMGAIDGEGLAVSYTQSVHGAYGSGTVLPATGLCWQNRGTAFSLDAGAVNPLEPGRRPFHTLIPALAAFDDGRVMSYGSTGDDGQPQVQAQIFSRYADDGMSVADAVDAPRLLYGRTWGAPAPSVRVEDRLDPGCIAALRRLGHAVKELGFPDTDALGHAGMLVRHPRDGRIAAAHDPRSDGGALGL</sequence>
<reference evidence="1" key="2">
    <citation type="submission" date="2021-08" db="EMBL/GenBank/DDBJ databases">
        <authorList>
            <person name="Tani A."/>
            <person name="Ola A."/>
            <person name="Ogura Y."/>
            <person name="Katsura K."/>
            <person name="Hayashi T."/>
        </authorList>
    </citation>
    <scope>NUCLEOTIDE SEQUENCE</scope>
    <source>
        <strain evidence="1">DSM 16372</strain>
    </source>
</reference>
<dbReference type="RefSeq" id="WP_238229301.1">
    <property type="nucleotide sequence ID" value="NZ_BPQO01000001.1"/>
</dbReference>
<dbReference type="AlphaFoldDB" id="A0AAV4ZFF4"/>
<keyword evidence="2" id="KW-1185">Reference proteome</keyword>
<evidence type="ECO:0000313" key="1">
    <source>
        <dbReference type="EMBL" id="GJD86610.1"/>
    </source>
</evidence>
<protein>
    <submittedName>
        <fullName evidence="1">Oxamate amidohydrolase proenzyme</fullName>
    </submittedName>
</protein>
<dbReference type="InterPro" id="IPR029055">
    <property type="entry name" value="Ntn_hydrolases_N"/>
</dbReference>
<dbReference type="EMBL" id="BPQO01000001">
    <property type="protein sequence ID" value="GJD86610.1"/>
    <property type="molecule type" value="Genomic_DNA"/>
</dbReference>
<organism evidence="1 2">
    <name type="scientific">Methylobacterium hispanicum</name>
    <dbReference type="NCBI Taxonomy" id="270350"/>
    <lineage>
        <taxon>Bacteria</taxon>
        <taxon>Pseudomonadati</taxon>
        <taxon>Pseudomonadota</taxon>
        <taxon>Alphaproteobacteria</taxon>
        <taxon>Hyphomicrobiales</taxon>
        <taxon>Methylobacteriaceae</taxon>
        <taxon>Methylobacterium</taxon>
    </lineage>
</organism>